<dbReference type="SUPFAM" id="SSF48403">
    <property type="entry name" value="Ankyrin repeat"/>
    <property type="match status" value="1"/>
</dbReference>
<protein>
    <submittedName>
        <fullName evidence="7">Tonsoku-like protein</fullName>
    </submittedName>
</protein>
<accession>A0A5N5SLE4</accession>
<comment type="caution">
    <text evidence="7">The sequence shown here is derived from an EMBL/GenBank/DDBJ whole genome shotgun (WGS) entry which is preliminary data.</text>
</comment>
<gene>
    <name evidence="7" type="ORF">Anas_04651</name>
</gene>
<organism evidence="7 8">
    <name type="scientific">Armadillidium nasatum</name>
    <dbReference type="NCBI Taxonomy" id="96803"/>
    <lineage>
        <taxon>Eukaryota</taxon>
        <taxon>Metazoa</taxon>
        <taxon>Ecdysozoa</taxon>
        <taxon>Arthropoda</taxon>
        <taxon>Crustacea</taxon>
        <taxon>Multicrustacea</taxon>
        <taxon>Malacostraca</taxon>
        <taxon>Eumalacostraca</taxon>
        <taxon>Peracarida</taxon>
        <taxon>Isopoda</taxon>
        <taxon>Oniscidea</taxon>
        <taxon>Crinocheta</taxon>
        <taxon>Armadillidiidae</taxon>
        <taxon>Armadillidium</taxon>
    </lineage>
</organism>
<evidence type="ECO:0000256" key="4">
    <source>
        <dbReference type="ARBA" id="ARBA00023242"/>
    </source>
</evidence>
<dbReference type="Pfam" id="PF00023">
    <property type="entry name" value="Ank"/>
    <property type="match status" value="1"/>
</dbReference>
<keyword evidence="5" id="KW-0040">ANK repeat</keyword>
<evidence type="ECO:0000313" key="7">
    <source>
        <dbReference type="EMBL" id="KAB7494915.1"/>
    </source>
</evidence>
<dbReference type="SMART" id="SM00028">
    <property type="entry name" value="TPR"/>
    <property type="match status" value="7"/>
</dbReference>
<dbReference type="InterPro" id="IPR011990">
    <property type="entry name" value="TPR-like_helical_dom_sf"/>
</dbReference>
<keyword evidence="3" id="KW-0677">Repeat</keyword>
<dbReference type="Gene3D" id="1.25.40.10">
    <property type="entry name" value="Tetratricopeptide repeat domain"/>
    <property type="match status" value="2"/>
</dbReference>
<evidence type="ECO:0000256" key="6">
    <source>
        <dbReference type="PROSITE-ProRule" id="PRU00339"/>
    </source>
</evidence>
<feature type="repeat" description="TPR" evidence="6">
    <location>
        <begin position="64"/>
        <end position="97"/>
    </location>
</feature>
<reference evidence="7 8" key="1">
    <citation type="journal article" date="2019" name="PLoS Biol.">
        <title>Sex chromosomes control vertical transmission of feminizing Wolbachia symbionts in an isopod.</title>
        <authorList>
            <person name="Becking T."/>
            <person name="Chebbi M.A."/>
            <person name="Giraud I."/>
            <person name="Moumen B."/>
            <person name="Laverre T."/>
            <person name="Caubet Y."/>
            <person name="Peccoud J."/>
            <person name="Gilbert C."/>
            <person name="Cordaux R."/>
        </authorList>
    </citation>
    <scope>NUCLEOTIDE SEQUENCE [LARGE SCALE GENOMIC DNA]</scope>
    <source>
        <strain evidence="7">ANa2</strain>
        <tissue evidence="7">Whole body excluding digestive tract and cuticle</tissue>
    </source>
</reference>
<feature type="repeat" description="ANK" evidence="5">
    <location>
        <begin position="582"/>
        <end position="614"/>
    </location>
</feature>
<dbReference type="OrthoDB" id="273147at2759"/>
<dbReference type="InterPro" id="IPR019734">
    <property type="entry name" value="TPR_rpt"/>
</dbReference>
<dbReference type="Pfam" id="PF13424">
    <property type="entry name" value="TPR_12"/>
    <property type="match status" value="1"/>
</dbReference>
<dbReference type="PROSITE" id="PS50297">
    <property type="entry name" value="ANK_REP_REGION"/>
    <property type="match status" value="3"/>
</dbReference>
<dbReference type="Gene3D" id="1.25.40.20">
    <property type="entry name" value="Ankyrin repeat-containing domain"/>
    <property type="match status" value="1"/>
</dbReference>
<sequence>MNSISSLRKDKQRAHSKNNLKDVAEFCNILGVKLTEIGDYKSALQEHTEELNLFEALDDSLGVAVAHRKIGEVYSELQKFNKALEHLNKYLSIAIECNDLVEQQRAYATFGRTYMHQAESAFNEKEYHDALCESEKNFLSALRICEKIGENIDPLEMAQMRCRVYHNLGLVLDIKGKTDDALKFVSQSLELCEKFEFLEDSYRSFSELAKMYQKLEKYDKALEQARCSLKFASKLQKKTYIADSYQLLGQIYLSMDDLWTSRKFFYKSYKSFKGEVAKKNLKGVVKLCNVREELSKSEFDNNIRIKYFDKLGDFFASMSLYKQAISSYENMLNLAEKNKNENTVIASIYSSLAQTYQDIRQYDKAFEYFNKELDIQLQSENYKESASTLLEIAKISESIGHSYGKVSSYFDQALEIAKKAKLFKLQSAIIRNYVTLSDIPKSIELELKSQLTEIQSVLDEETELIESDIENESDEDDIDLDCVDFTDSEEDEVATNSRSRRRLTGLKFKKNEKGESPLHVAVIKNNFSTVQNLLKNGHPVNIRDYGGWLPIHEACNFGYRDIAEILIEHGAFVNDRGGSAGSGTTPLHDAATNYHFDVVELLVHNKANVLSKNDNGDTALDCVLKNKLENLTPVDIENLNKTVMFLKEKMERVGFTSSEVTNKVKAFKKKALKYITDIKPNDNIEIPVVHEELNLDENLDDLPDIITQNNKENSATEAYKTAMKSVGSHSRFHENTCSVSSKDISKPSLVPEDEYVLDDWLIDDLGQTRKRKRQLDNFEYKERSKISTSQVFKKKLKQAKLTHMKSPVSHLNNCARKLTEEYESDTEISNEPLQFGADNCNSINEINKSTSHVELHKESPLCIQVKILQNKVIVPVAPSAQNNTISWLEEEVCKRYFQVCGVKRTLKLLTLHNNEELNSEDIISNVITSDKPELKAIITGSREYTSMALLYKGVCQALGLSTLFDVFTILQECESLGVLNFSRIYLRSDEHLKPLLTAIQFQNIHTLNFNSCKLENAGMINLIQSLPSLPLLEKLEAQSCSLSSESFDYLSTYLCKNKSSIKKLFYIDFSYNDFSRVTSLNFFQVLKFELLLELKLSSCDLSLKGCLENGNSNITSLYMDFNSLSTKSLFDIVVFCPRLSFISLHGCILQNENNTSLGSALSIALGYGSYCMLKDVDISNCNVTDEDLDTLSSYIYRCQSINKLNIHNNNKLSSSSVTKLLKELTINLNVPLQTLSMQGISSLENNGTFYSCLSDLIEKKYSSTFPFVSLTLCLSVCSENIKSLWKTMYKERALIKTLSNVLFLKLKTR</sequence>
<keyword evidence="4" id="KW-0539">Nucleus</keyword>
<dbReference type="PANTHER" id="PTHR46358">
    <property type="entry name" value="TONSOKU-LIKE PROTEIN"/>
    <property type="match status" value="1"/>
</dbReference>
<feature type="repeat" description="ANK" evidence="5">
    <location>
        <begin position="546"/>
        <end position="578"/>
    </location>
</feature>
<feature type="repeat" description="TPR" evidence="6">
    <location>
        <begin position="305"/>
        <end position="338"/>
    </location>
</feature>
<dbReference type="InterPro" id="IPR036770">
    <property type="entry name" value="Ankyrin_rpt-contain_sf"/>
</dbReference>
<keyword evidence="2" id="KW-0433">Leucine-rich repeat</keyword>
<proteinExistence type="predicted"/>
<dbReference type="Gene3D" id="3.80.10.10">
    <property type="entry name" value="Ribonuclease Inhibitor"/>
    <property type="match status" value="1"/>
</dbReference>
<feature type="repeat" description="TPR" evidence="6">
    <location>
        <begin position="346"/>
        <end position="379"/>
    </location>
</feature>
<comment type="subcellular location">
    <subcellularLocation>
        <location evidence="1">Nucleus</location>
    </subcellularLocation>
</comment>
<feature type="repeat" description="ANK" evidence="5">
    <location>
        <begin position="513"/>
        <end position="545"/>
    </location>
</feature>
<dbReference type="EMBL" id="SEYY01023348">
    <property type="protein sequence ID" value="KAB7494915.1"/>
    <property type="molecule type" value="Genomic_DNA"/>
</dbReference>
<dbReference type="PROSITE" id="PS50005">
    <property type="entry name" value="TPR"/>
    <property type="match status" value="3"/>
</dbReference>
<dbReference type="Proteomes" id="UP000326759">
    <property type="component" value="Unassembled WGS sequence"/>
</dbReference>
<evidence type="ECO:0000256" key="2">
    <source>
        <dbReference type="ARBA" id="ARBA00022614"/>
    </source>
</evidence>
<dbReference type="GO" id="GO:0031297">
    <property type="term" value="P:replication fork processing"/>
    <property type="evidence" value="ECO:0007669"/>
    <property type="project" value="TreeGrafter"/>
</dbReference>
<dbReference type="SUPFAM" id="SSF48452">
    <property type="entry name" value="TPR-like"/>
    <property type="match status" value="2"/>
</dbReference>
<dbReference type="SUPFAM" id="SSF52047">
    <property type="entry name" value="RNI-like"/>
    <property type="match status" value="1"/>
</dbReference>
<keyword evidence="8" id="KW-1185">Reference proteome</keyword>
<evidence type="ECO:0000256" key="3">
    <source>
        <dbReference type="ARBA" id="ARBA00022737"/>
    </source>
</evidence>
<dbReference type="GO" id="GO:0043596">
    <property type="term" value="C:nuclear replication fork"/>
    <property type="evidence" value="ECO:0007669"/>
    <property type="project" value="TreeGrafter"/>
</dbReference>
<evidence type="ECO:0000256" key="5">
    <source>
        <dbReference type="PROSITE-ProRule" id="PRU00023"/>
    </source>
</evidence>
<dbReference type="InterPro" id="IPR002110">
    <property type="entry name" value="Ankyrin_rpt"/>
</dbReference>
<evidence type="ECO:0000313" key="8">
    <source>
        <dbReference type="Proteomes" id="UP000326759"/>
    </source>
</evidence>
<dbReference type="Pfam" id="PF12796">
    <property type="entry name" value="Ank_2"/>
    <property type="match status" value="1"/>
</dbReference>
<keyword evidence="6" id="KW-0802">TPR repeat</keyword>
<dbReference type="PROSITE" id="PS50088">
    <property type="entry name" value="ANK_REPEAT"/>
    <property type="match status" value="3"/>
</dbReference>
<name>A0A5N5SLE4_9CRUS</name>
<dbReference type="PANTHER" id="PTHR46358:SF1">
    <property type="entry name" value="TONSOKU-LIKE PROTEIN"/>
    <property type="match status" value="1"/>
</dbReference>
<dbReference type="GO" id="GO:0000724">
    <property type="term" value="P:double-strand break repair via homologous recombination"/>
    <property type="evidence" value="ECO:0007669"/>
    <property type="project" value="TreeGrafter"/>
</dbReference>
<dbReference type="InterPro" id="IPR032675">
    <property type="entry name" value="LRR_dom_sf"/>
</dbReference>
<evidence type="ECO:0000256" key="1">
    <source>
        <dbReference type="ARBA" id="ARBA00004123"/>
    </source>
</evidence>
<dbReference type="InterPro" id="IPR052311">
    <property type="entry name" value="MMS22L-TONSL_complex_comp"/>
</dbReference>
<dbReference type="SMART" id="SM00248">
    <property type="entry name" value="ANK"/>
    <property type="match status" value="3"/>
</dbReference>
<dbReference type="Pfam" id="PF13181">
    <property type="entry name" value="TPR_8"/>
    <property type="match status" value="1"/>
</dbReference>